<keyword evidence="11" id="KW-1185">Reference proteome</keyword>
<evidence type="ECO:0000256" key="8">
    <source>
        <dbReference type="ARBA" id="ARBA00040554"/>
    </source>
</evidence>
<evidence type="ECO:0000256" key="5">
    <source>
        <dbReference type="ARBA" id="ARBA00022679"/>
    </source>
</evidence>
<comment type="caution">
    <text evidence="10">The sequence shown here is derived from an EMBL/GenBank/DDBJ whole genome shotgun (WGS) entry which is preliminary data.</text>
</comment>
<dbReference type="PANTHER" id="PTHR11601">
    <property type="entry name" value="CYSTEINE DESULFURYLASE FAMILY MEMBER"/>
    <property type="match status" value="1"/>
</dbReference>
<dbReference type="InterPro" id="IPR015421">
    <property type="entry name" value="PyrdxlP-dep_Trfase_major"/>
</dbReference>
<dbReference type="AlphaFoldDB" id="A0A8K0NUA3"/>
<evidence type="ECO:0000313" key="10">
    <source>
        <dbReference type="EMBL" id="KAG8222228.1"/>
    </source>
</evidence>
<evidence type="ECO:0000256" key="1">
    <source>
        <dbReference type="ARBA" id="ARBA00001933"/>
    </source>
</evidence>
<dbReference type="GO" id="GO:0005829">
    <property type="term" value="C:cytosol"/>
    <property type="evidence" value="ECO:0007669"/>
    <property type="project" value="UniProtKB-SubCell"/>
</dbReference>
<dbReference type="EMBL" id="KZ308127">
    <property type="protein sequence ID" value="KAG8222228.1"/>
    <property type="molecule type" value="Genomic_DNA"/>
</dbReference>
<dbReference type="InterPro" id="IPR000192">
    <property type="entry name" value="Aminotrans_V_dom"/>
</dbReference>
<comment type="cofactor">
    <cofactor evidence="1">
        <name>pyridoxal 5'-phosphate</name>
        <dbReference type="ChEBI" id="CHEBI:597326"/>
    </cofactor>
</comment>
<dbReference type="InterPro" id="IPR015422">
    <property type="entry name" value="PyrdxlP-dep_Trfase_small"/>
</dbReference>
<dbReference type="Gene3D" id="3.40.640.10">
    <property type="entry name" value="Type I PLP-dependent aspartate aminotransferase-like (Major domain)"/>
    <property type="match status" value="1"/>
</dbReference>
<organism evidence="10 11">
    <name type="scientific">Ladona fulva</name>
    <name type="common">Scarce chaser dragonfly</name>
    <name type="synonym">Libellula fulva</name>
    <dbReference type="NCBI Taxonomy" id="123851"/>
    <lineage>
        <taxon>Eukaryota</taxon>
        <taxon>Metazoa</taxon>
        <taxon>Ecdysozoa</taxon>
        <taxon>Arthropoda</taxon>
        <taxon>Hexapoda</taxon>
        <taxon>Insecta</taxon>
        <taxon>Pterygota</taxon>
        <taxon>Palaeoptera</taxon>
        <taxon>Odonata</taxon>
        <taxon>Epiprocta</taxon>
        <taxon>Anisoptera</taxon>
        <taxon>Libelluloidea</taxon>
        <taxon>Libellulidae</taxon>
        <taxon>Ladona</taxon>
    </lineage>
</organism>
<evidence type="ECO:0000313" key="11">
    <source>
        <dbReference type="Proteomes" id="UP000792457"/>
    </source>
</evidence>
<dbReference type="Gene3D" id="1.10.260.50">
    <property type="match status" value="1"/>
</dbReference>
<dbReference type="Proteomes" id="UP000792457">
    <property type="component" value="Unassembled WGS sequence"/>
</dbReference>
<evidence type="ECO:0000259" key="9">
    <source>
        <dbReference type="Pfam" id="PF00266"/>
    </source>
</evidence>
<keyword evidence="4" id="KW-0963">Cytoplasm</keyword>
<reference evidence="10" key="2">
    <citation type="submission" date="2017-10" db="EMBL/GenBank/DDBJ databases">
        <title>Ladona fulva Genome sequencing and assembly.</title>
        <authorList>
            <person name="Murali S."/>
            <person name="Richards S."/>
            <person name="Bandaranaike D."/>
            <person name="Bellair M."/>
            <person name="Blankenburg K."/>
            <person name="Chao H."/>
            <person name="Dinh H."/>
            <person name="Doddapaneni H."/>
            <person name="Dugan-Rocha S."/>
            <person name="Elkadiri S."/>
            <person name="Gnanaolivu R."/>
            <person name="Hernandez B."/>
            <person name="Skinner E."/>
            <person name="Javaid M."/>
            <person name="Lee S."/>
            <person name="Li M."/>
            <person name="Ming W."/>
            <person name="Munidasa M."/>
            <person name="Muniz J."/>
            <person name="Nguyen L."/>
            <person name="Hughes D."/>
            <person name="Osuji N."/>
            <person name="Pu L.-L."/>
            <person name="Puazo M."/>
            <person name="Qu C."/>
            <person name="Quiroz J."/>
            <person name="Raj R."/>
            <person name="Weissenberger G."/>
            <person name="Xin Y."/>
            <person name="Zou X."/>
            <person name="Han Y."/>
            <person name="Worley K."/>
            <person name="Muzny D."/>
            <person name="Gibbs R."/>
        </authorList>
    </citation>
    <scope>NUCLEOTIDE SEQUENCE</scope>
    <source>
        <strain evidence="10">Sampled in the wild</strain>
    </source>
</reference>
<comment type="subunit">
    <text evidence="3">Homodimer.</text>
</comment>
<name>A0A8K0NUA3_LADFU</name>
<dbReference type="PANTHER" id="PTHR11601:SF62">
    <property type="entry name" value="SELENOCYSTEINE LYASE"/>
    <property type="match status" value="1"/>
</dbReference>
<sequence length="224" mass="24917">MSIYLDFNATTPLESSVVGDIVTSLNVHWGNPSSCHRYGRVAKTSIEKARKNLSKMIHGMEEDIIFTSGGTEANNMVIYSALETYRRWKAESEGEITISKPHYIATNVEHDATNLPLKHLENRGDIEVSFVPVGPNGCVDTDDIISSVKANTCLITVMFANNETGVVMPIADIGRQVRKINQERKKRKLFRILYHTDAAQAIGKIPVNVDETMVDYLTVVGHKV</sequence>
<evidence type="ECO:0000256" key="4">
    <source>
        <dbReference type="ARBA" id="ARBA00022490"/>
    </source>
</evidence>
<proteinExistence type="predicted"/>
<evidence type="ECO:0000256" key="7">
    <source>
        <dbReference type="ARBA" id="ARBA00039054"/>
    </source>
</evidence>
<dbReference type="GO" id="GO:0016740">
    <property type="term" value="F:transferase activity"/>
    <property type="evidence" value="ECO:0007669"/>
    <property type="project" value="UniProtKB-KW"/>
</dbReference>
<feature type="domain" description="Aminotransferase class V" evidence="9">
    <location>
        <begin position="3"/>
        <end position="223"/>
    </location>
</feature>
<reference evidence="10" key="1">
    <citation type="submission" date="2013-04" db="EMBL/GenBank/DDBJ databases">
        <authorList>
            <person name="Qu J."/>
            <person name="Murali S.C."/>
            <person name="Bandaranaike D."/>
            <person name="Bellair M."/>
            <person name="Blankenburg K."/>
            <person name="Chao H."/>
            <person name="Dinh H."/>
            <person name="Doddapaneni H."/>
            <person name="Downs B."/>
            <person name="Dugan-Rocha S."/>
            <person name="Elkadiri S."/>
            <person name="Gnanaolivu R.D."/>
            <person name="Hernandez B."/>
            <person name="Javaid M."/>
            <person name="Jayaseelan J.C."/>
            <person name="Lee S."/>
            <person name="Li M."/>
            <person name="Ming W."/>
            <person name="Munidasa M."/>
            <person name="Muniz J."/>
            <person name="Nguyen L."/>
            <person name="Ongeri F."/>
            <person name="Osuji N."/>
            <person name="Pu L.-L."/>
            <person name="Puazo M."/>
            <person name="Qu C."/>
            <person name="Quiroz J."/>
            <person name="Raj R."/>
            <person name="Weissenberger G."/>
            <person name="Xin Y."/>
            <person name="Zou X."/>
            <person name="Han Y."/>
            <person name="Richards S."/>
            <person name="Worley K."/>
            <person name="Muzny D."/>
            <person name="Gibbs R."/>
        </authorList>
    </citation>
    <scope>NUCLEOTIDE SEQUENCE</scope>
    <source>
        <strain evidence="10">Sampled in the wild</strain>
    </source>
</reference>
<comment type="subcellular location">
    <subcellularLocation>
        <location evidence="2">Cytoplasm</location>
        <location evidence="2">Cytosol</location>
    </subcellularLocation>
</comment>
<evidence type="ECO:0000256" key="6">
    <source>
        <dbReference type="ARBA" id="ARBA00037407"/>
    </source>
</evidence>
<keyword evidence="5" id="KW-0808">Transferase</keyword>
<dbReference type="Pfam" id="PF00266">
    <property type="entry name" value="Aminotran_5"/>
    <property type="match status" value="1"/>
</dbReference>
<dbReference type="EC" id="4.4.1.16" evidence="7"/>
<dbReference type="OrthoDB" id="10250117at2759"/>
<dbReference type="InterPro" id="IPR015424">
    <property type="entry name" value="PyrdxlP-dep_Trfase"/>
</dbReference>
<gene>
    <name evidence="10" type="ORF">J437_LFUL001426</name>
</gene>
<dbReference type="SUPFAM" id="SSF53383">
    <property type="entry name" value="PLP-dependent transferases"/>
    <property type="match status" value="1"/>
</dbReference>
<evidence type="ECO:0000256" key="3">
    <source>
        <dbReference type="ARBA" id="ARBA00011738"/>
    </source>
</evidence>
<protein>
    <recommendedName>
        <fullName evidence="8">Selenocysteine lyase</fullName>
        <ecNumber evidence="7">4.4.1.16</ecNumber>
    </recommendedName>
</protein>
<comment type="function">
    <text evidence="6">Catalyzes the decomposition of L-selenocysteine to L-alanine and elemental selenium.</text>
</comment>
<dbReference type="Gene3D" id="3.90.1150.10">
    <property type="entry name" value="Aspartate Aminotransferase, domain 1"/>
    <property type="match status" value="1"/>
</dbReference>
<accession>A0A8K0NUA3</accession>
<dbReference type="GO" id="GO:0009000">
    <property type="term" value="F:selenocysteine lyase activity"/>
    <property type="evidence" value="ECO:0007669"/>
    <property type="project" value="UniProtKB-EC"/>
</dbReference>
<evidence type="ECO:0000256" key="2">
    <source>
        <dbReference type="ARBA" id="ARBA00004514"/>
    </source>
</evidence>